<evidence type="ECO:0000256" key="2">
    <source>
        <dbReference type="ARBA" id="ARBA00022803"/>
    </source>
</evidence>
<dbReference type="RefSeq" id="WP_210809810.1">
    <property type="nucleotide sequence ID" value="NZ_JAGQDG010000005.1"/>
</dbReference>
<keyword evidence="4" id="KW-1185">Reference proteome</keyword>
<dbReference type="PANTHER" id="PTHR44858">
    <property type="entry name" value="TETRATRICOPEPTIDE REPEAT PROTEIN 6"/>
    <property type="match status" value="1"/>
</dbReference>
<evidence type="ECO:0008006" key="5">
    <source>
        <dbReference type="Google" id="ProtNLM"/>
    </source>
</evidence>
<proteinExistence type="predicted"/>
<reference evidence="3 4" key="1">
    <citation type="submission" date="2021-04" db="EMBL/GenBank/DDBJ databases">
        <title>The genome sequence of type strain Ideonella paludis KCTC 32238.</title>
        <authorList>
            <person name="Liu Y."/>
        </authorList>
    </citation>
    <scope>NUCLEOTIDE SEQUENCE [LARGE SCALE GENOMIC DNA]</scope>
    <source>
        <strain evidence="3 4">KCTC 32238</strain>
    </source>
</reference>
<evidence type="ECO:0000313" key="4">
    <source>
        <dbReference type="Proteomes" id="UP000672097"/>
    </source>
</evidence>
<accession>A0ABS5E064</accession>
<dbReference type="Pfam" id="PF13181">
    <property type="entry name" value="TPR_8"/>
    <property type="match status" value="1"/>
</dbReference>
<organism evidence="3 4">
    <name type="scientific">Ideonella paludis</name>
    <dbReference type="NCBI Taxonomy" id="1233411"/>
    <lineage>
        <taxon>Bacteria</taxon>
        <taxon>Pseudomonadati</taxon>
        <taxon>Pseudomonadota</taxon>
        <taxon>Betaproteobacteria</taxon>
        <taxon>Burkholderiales</taxon>
        <taxon>Sphaerotilaceae</taxon>
        <taxon>Ideonella</taxon>
    </lineage>
</organism>
<sequence length="157" mass="17630">MSDYFDTPYAALMLDEIEDYELVIGELTSFIDQGLNTGAALHNRAIARWEIGQNQEALVDFNAAIAALPDSHMPAQYKGVMLHKLGRITEAMESLGLAISIAPNDVWLRRTRGYMQAELGLLEDALHDLDHAVGLDPSFQYTINERDKVRSLLQRKQ</sequence>
<dbReference type="Proteomes" id="UP000672097">
    <property type="component" value="Unassembled WGS sequence"/>
</dbReference>
<dbReference type="PANTHER" id="PTHR44858:SF1">
    <property type="entry name" value="UDP-N-ACETYLGLUCOSAMINE--PEPTIDE N-ACETYLGLUCOSAMINYLTRANSFERASE SPINDLY-RELATED"/>
    <property type="match status" value="1"/>
</dbReference>
<evidence type="ECO:0000256" key="1">
    <source>
        <dbReference type="ARBA" id="ARBA00022737"/>
    </source>
</evidence>
<evidence type="ECO:0000313" key="3">
    <source>
        <dbReference type="EMBL" id="MBQ0936456.1"/>
    </source>
</evidence>
<dbReference type="Gene3D" id="1.25.40.10">
    <property type="entry name" value="Tetratricopeptide repeat domain"/>
    <property type="match status" value="1"/>
</dbReference>
<keyword evidence="2" id="KW-0802">TPR repeat</keyword>
<gene>
    <name evidence="3" type="ORF">KAK11_14030</name>
</gene>
<dbReference type="SMART" id="SM00028">
    <property type="entry name" value="TPR"/>
    <property type="match status" value="3"/>
</dbReference>
<name>A0ABS5E064_9BURK</name>
<comment type="caution">
    <text evidence="3">The sequence shown here is derived from an EMBL/GenBank/DDBJ whole genome shotgun (WGS) entry which is preliminary data.</text>
</comment>
<protein>
    <recommendedName>
        <fullName evidence="5">Tetratricopeptide repeat protein</fullName>
    </recommendedName>
</protein>
<dbReference type="SUPFAM" id="SSF48452">
    <property type="entry name" value="TPR-like"/>
    <property type="match status" value="1"/>
</dbReference>
<keyword evidence="1" id="KW-0677">Repeat</keyword>
<dbReference type="EMBL" id="JAGQDG010000005">
    <property type="protein sequence ID" value="MBQ0936456.1"/>
    <property type="molecule type" value="Genomic_DNA"/>
</dbReference>
<dbReference type="InterPro" id="IPR019734">
    <property type="entry name" value="TPR_rpt"/>
</dbReference>
<dbReference type="InterPro" id="IPR011990">
    <property type="entry name" value="TPR-like_helical_dom_sf"/>
</dbReference>
<dbReference type="InterPro" id="IPR050498">
    <property type="entry name" value="Ycf3"/>
</dbReference>